<dbReference type="InterPro" id="IPR036779">
    <property type="entry name" value="LysM_dom_sf"/>
</dbReference>
<dbReference type="SUPFAM" id="SSF54106">
    <property type="entry name" value="LysM domain"/>
    <property type="match status" value="2"/>
</dbReference>
<dbReference type="CDD" id="cd16894">
    <property type="entry name" value="MltD-like"/>
    <property type="match status" value="1"/>
</dbReference>
<evidence type="ECO:0000256" key="2">
    <source>
        <dbReference type="SAM" id="SignalP"/>
    </source>
</evidence>
<dbReference type="CDD" id="cd00118">
    <property type="entry name" value="LysM"/>
    <property type="match status" value="1"/>
</dbReference>
<feature type="domain" description="LysM" evidence="3">
    <location>
        <begin position="426"/>
        <end position="471"/>
    </location>
</feature>
<sequence>MQKNGHHKMPFFSTLLCMILTMHFSVAEAFGQLSTARNYKSSHFAEASSVEIWSRVRDQFHLNAPTSMPSMQKQIRKLTRSQDYINELANNASPYLYYILEEVEKRGMPSEIALLPMIESTFNPHAASNKGAAGLWQLMPSLGRLYGLKQNAWYDGRKDIYESTKVALDHLEYLHKRFNGNWLLALAAYNSGETKVMTAIRINRMQSKGTDFWSLKLPKETSEFVPKLLALAALIKAPKQYGVSLPSIPNKQVFTRINTGRAMDISHAAKLVDVSENQLRKLNPGLHKRSMNPQGPFNLVVPVKGAKQFTGQQPTTAKPVIATTTTSTTAAAAAKPAITAKPIVTSVVKEKEAPKPAIAAKMVSTSRYQIKKGDNIEKIAKRFHTTPAAIQKLNGMPNDVVVIGKTLMIPGSQTAIAAKQASSSPKFHIVKKGESLPLISEKHHVKLSDLLAYNHFKSQSTVIRPGQKIKLSKENS</sequence>
<evidence type="ECO:0000313" key="6">
    <source>
        <dbReference type="Proteomes" id="UP000051497"/>
    </source>
</evidence>
<dbReference type="InterPro" id="IPR008258">
    <property type="entry name" value="Transglycosylase_SLT_dom_1"/>
</dbReference>
<dbReference type="OrthoDB" id="9815002at2"/>
<protein>
    <submittedName>
        <fullName evidence="4">Membrane-bound lytic murein transglycosylase D</fullName>
        <ecNumber evidence="4">4.2.2.-</ecNumber>
    </submittedName>
    <submittedName>
        <fullName evidence="5">Transglycosylase SLT domain-containing protein</fullName>
    </submittedName>
</protein>
<accession>A0A0Q9YUV7</accession>
<dbReference type="EMBL" id="LKAJ01000012">
    <property type="protein sequence ID" value="KRG20401.1"/>
    <property type="molecule type" value="Genomic_DNA"/>
</dbReference>
<dbReference type="PANTHER" id="PTHR33734:SF22">
    <property type="entry name" value="MEMBRANE-BOUND LYTIC MUREIN TRANSGLYCOSYLASE D"/>
    <property type="match status" value="1"/>
</dbReference>
<evidence type="ECO:0000256" key="1">
    <source>
        <dbReference type="ARBA" id="ARBA00007734"/>
    </source>
</evidence>
<dbReference type="GO" id="GO:0008933">
    <property type="term" value="F:peptidoglycan lytic transglycosylase activity"/>
    <property type="evidence" value="ECO:0007669"/>
    <property type="project" value="InterPro"/>
</dbReference>
<dbReference type="EMBL" id="LKAJ02000001">
    <property type="protein sequence ID" value="MCS5711709.1"/>
    <property type="molecule type" value="Genomic_DNA"/>
</dbReference>
<dbReference type="RefSeq" id="WP_075067111.1">
    <property type="nucleotide sequence ID" value="NZ_LKAJ02000001.1"/>
</dbReference>
<proteinExistence type="inferred from homology"/>
<dbReference type="EC" id="4.2.2.-" evidence="4"/>
<keyword evidence="6" id="KW-1185">Reference proteome</keyword>
<evidence type="ECO:0000259" key="3">
    <source>
        <dbReference type="PROSITE" id="PS51782"/>
    </source>
</evidence>
<feature type="chain" id="PRO_5043129823" evidence="2">
    <location>
        <begin position="30"/>
        <end position="476"/>
    </location>
</feature>
<dbReference type="SUPFAM" id="SSF53955">
    <property type="entry name" value="Lysozyme-like"/>
    <property type="match status" value="1"/>
</dbReference>
<reference evidence="4" key="1">
    <citation type="submission" date="2015-09" db="EMBL/GenBank/DDBJ databases">
        <title>Draft Genome Sequences of Two Novel Amoeba-resistant Intranuclear Bacteria, Candidatus Berkiella cookevillensis and Candidatus Berkiella aquae.</title>
        <authorList>
            <person name="Mehari Y.T."/>
            <person name="Arivett B.A."/>
            <person name="Farone A.L."/>
            <person name="Gunderson J.H."/>
            <person name="Farone M.B."/>
        </authorList>
    </citation>
    <scope>NUCLEOTIDE SEQUENCE [LARGE SCALE GENOMIC DNA]</scope>
    <source>
        <strain evidence="4">HT99</strain>
    </source>
</reference>
<keyword evidence="2" id="KW-0732">Signal</keyword>
<dbReference type="Pfam" id="PF01464">
    <property type="entry name" value="SLT"/>
    <property type="match status" value="1"/>
</dbReference>
<feature type="domain" description="LysM" evidence="3">
    <location>
        <begin position="366"/>
        <end position="409"/>
    </location>
</feature>
<dbReference type="Gene3D" id="3.10.350.10">
    <property type="entry name" value="LysM domain"/>
    <property type="match status" value="2"/>
</dbReference>
<reference evidence="5" key="3">
    <citation type="submission" date="2021-06" db="EMBL/GenBank/DDBJ databases">
        <title>Genomic Description and Analysis of Intracellular Bacteria, Candidatus Berkiella cookevillensis and Candidatus Berkiella aquae.</title>
        <authorList>
            <person name="Kidane D.T."/>
            <person name="Mehari Y.T."/>
            <person name="Rice F.C."/>
            <person name="Arivett B.A."/>
            <person name="Farone A.L."/>
            <person name="Berk S.G."/>
            <person name="Farone M.B."/>
        </authorList>
    </citation>
    <scope>NUCLEOTIDE SEQUENCE</scope>
    <source>
        <strain evidence="5">HT99</strain>
    </source>
</reference>
<dbReference type="InterPro" id="IPR000189">
    <property type="entry name" value="Transglyc_AS"/>
</dbReference>
<dbReference type="InterPro" id="IPR018392">
    <property type="entry name" value="LysM"/>
</dbReference>
<keyword evidence="4" id="KW-0456">Lyase</keyword>
<dbReference type="AlphaFoldDB" id="A0A0Q9YUV7"/>
<dbReference type="PROSITE" id="PS00922">
    <property type="entry name" value="TRANSGLYCOSYLASE"/>
    <property type="match status" value="1"/>
</dbReference>
<name>A0A0Q9YUV7_9GAMM</name>
<dbReference type="GO" id="GO:0000270">
    <property type="term" value="P:peptidoglycan metabolic process"/>
    <property type="evidence" value="ECO:0007669"/>
    <property type="project" value="InterPro"/>
</dbReference>
<dbReference type="PANTHER" id="PTHR33734">
    <property type="entry name" value="LYSM DOMAIN-CONTAINING GPI-ANCHORED PROTEIN 2"/>
    <property type="match status" value="1"/>
</dbReference>
<gene>
    <name evidence="4" type="primary">mltD</name>
    <name evidence="5" type="ORF">HT99x_009700</name>
    <name evidence="4" type="ORF">HT99x_02497</name>
</gene>
<dbReference type="SMART" id="SM00257">
    <property type="entry name" value="LysM"/>
    <property type="match status" value="2"/>
</dbReference>
<dbReference type="GO" id="GO:0016020">
    <property type="term" value="C:membrane"/>
    <property type="evidence" value="ECO:0007669"/>
    <property type="project" value="InterPro"/>
</dbReference>
<dbReference type="Pfam" id="PF01476">
    <property type="entry name" value="LysM"/>
    <property type="match status" value="2"/>
</dbReference>
<dbReference type="PROSITE" id="PS51782">
    <property type="entry name" value="LYSM"/>
    <property type="match status" value="2"/>
</dbReference>
<comment type="caution">
    <text evidence="4">The sequence shown here is derived from an EMBL/GenBank/DDBJ whole genome shotgun (WGS) entry which is preliminary data.</text>
</comment>
<evidence type="ECO:0000313" key="4">
    <source>
        <dbReference type="EMBL" id="KRG20401.1"/>
    </source>
</evidence>
<dbReference type="InterPro" id="IPR023346">
    <property type="entry name" value="Lysozyme-like_dom_sf"/>
</dbReference>
<organism evidence="4">
    <name type="scientific">Candidatus Berkiella aquae</name>
    <dbReference type="NCBI Taxonomy" id="295108"/>
    <lineage>
        <taxon>Bacteria</taxon>
        <taxon>Pseudomonadati</taxon>
        <taxon>Pseudomonadota</taxon>
        <taxon>Gammaproteobacteria</taxon>
        <taxon>Candidatus Berkiellales</taxon>
        <taxon>Candidatus Berkiellaceae</taxon>
        <taxon>Candidatus Berkiella</taxon>
    </lineage>
</organism>
<comment type="similarity">
    <text evidence="1">Belongs to the transglycosylase Slt family.</text>
</comment>
<feature type="signal peptide" evidence="2">
    <location>
        <begin position="1"/>
        <end position="29"/>
    </location>
</feature>
<reference evidence="5" key="2">
    <citation type="journal article" date="2016" name="Genome Announc.">
        <title>Draft Genome Sequences of Two Novel Amoeba-Resistant Intranuclear Bacteria, 'Candidatus Berkiella cookevillensis' and 'Candidatus Berkiella aquae'.</title>
        <authorList>
            <person name="Mehari Y.T."/>
            <person name="Arivett B.A."/>
            <person name="Farone A.L."/>
            <person name="Gunderson J.H."/>
            <person name="Farone M.B."/>
        </authorList>
    </citation>
    <scope>NUCLEOTIDE SEQUENCE</scope>
    <source>
        <strain evidence="5">HT99</strain>
    </source>
</reference>
<dbReference type="Gene3D" id="1.10.530.10">
    <property type="match status" value="1"/>
</dbReference>
<dbReference type="STRING" id="295108.HT99x_02497"/>
<evidence type="ECO:0000313" key="5">
    <source>
        <dbReference type="EMBL" id="MCS5711709.1"/>
    </source>
</evidence>
<dbReference type="Proteomes" id="UP000051497">
    <property type="component" value="Unassembled WGS sequence"/>
</dbReference>
<dbReference type="PATRIC" id="fig|1590043.3.peg.2545"/>